<proteinExistence type="predicted"/>
<gene>
    <name evidence="6" type="ORF">VOLCADRAFT_100225</name>
</gene>
<dbReference type="PANTHER" id="PTHR48071:SF18">
    <property type="entry name" value="DELETED IN MALIGNANT BRAIN TUMORS 1 PROTEIN-RELATED"/>
    <property type="match status" value="1"/>
</dbReference>
<protein>
    <recommendedName>
        <fullName evidence="5">SRCR domain-containing protein</fullName>
    </recommendedName>
</protein>
<keyword evidence="7" id="KW-1185">Reference proteome</keyword>
<dbReference type="GeneID" id="9621185"/>
<dbReference type="eggNOG" id="ENOG502QSX8">
    <property type="taxonomic scope" value="Eukaryota"/>
</dbReference>
<sequence>MMGMHSYSSNNSVIARSSPPWPRPPPPRPPSPRPPSPRPPSPRPPSPRPPSPRLITNYGIRLVGGRIPSEGRVEVYNGVQWGTVCDDGFGDREASVVCRELGYRIGVALPTFGGGSGTILMDDVSCSASPTPARLYQCSFRGWGVNNCDHSEDVGVSCYGVYSLRLVGGNSPSEGRVEIYDGTQWGTVCDDYFTDVEASVVCRELGYLGGYAVSGWGGGSGPILLDNVVCTWTDTRLYQCNSNGWGIHNCVHSEVCTM</sequence>
<evidence type="ECO:0000259" key="5">
    <source>
        <dbReference type="PROSITE" id="PS50287"/>
    </source>
</evidence>
<dbReference type="RefSeq" id="XP_002958906.1">
    <property type="nucleotide sequence ID" value="XM_002958860.1"/>
</dbReference>
<evidence type="ECO:0000313" key="7">
    <source>
        <dbReference type="Proteomes" id="UP000001058"/>
    </source>
</evidence>
<dbReference type="InterPro" id="IPR001190">
    <property type="entry name" value="SRCR"/>
</dbReference>
<keyword evidence="3" id="KW-0325">Glycoprotein</keyword>
<evidence type="ECO:0000313" key="6">
    <source>
        <dbReference type="EMBL" id="EFJ40037.1"/>
    </source>
</evidence>
<dbReference type="PRINTS" id="PR00258">
    <property type="entry name" value="SPERACTRCPTR"/>
</dbReference>
<feature type="domain" description="SRCR" evidence="5">
    <location>
        <begin position="164"/>
        <end position="258"/>
    </location>
</feature>
<dbReference type="SUPFAM" id="SSF56487">
    <property type="entry name" value="SRCR-like"/>
    <property type="match status" value="2"/>
</dbReference>
<dbReference type="FunFam" id="3.10.250.10:FF:000001">
    <property type="entry name" value="Lysyl oxidase 4 isoform X1"/>
    <property type="match status" value="1"/>
</dbReference>
<dbReference type="KEGG" id="vcn:VOLCADRAFT_100225"/>
<feature type="compositionally biased region" description="Polar residues" evidence="4">
    <location>
        <begin position="1"/>
        <end position="15"/>
    </location>
</feature>
<dbReference type="Proteomes" id="UP000001058">
    <property type="component" value="Unassembled WGS sequence"/>
</dbReference>
<feature type="compositionally biased region" description="Pro residues" evidence="4">
    <location>
        <begin position="19"/>
        <end position="52"/>
    </location>
</feature>
<dbReference type="SMART" id="SM00202">
    <property type="entry name" value="SR"/>
    <property type="match status" value="2"/>
</dbReference>
<evidence type="ECO:0000256" key="1">
    <source>
        <dbReference type="ARBA" id="ARBA00022729"/>
    </source>
</evidence>
<dbReference type="GO" id="GO:0016020">
    <property type="term" value="C:membrane"/>
    <property type="evidence" value="ECO:0007669"/>
    <property type="project" value="InterPro"/>
</dbReference>
<keyword evidence="2" id="KW-1015">Disulfide bond</keyword>
<evidence type="ECO:0000256" key="2">
    <source>
        <dbReference type="ARBA" id="ARBA00023157"/>
    </source>
</evidence>
<dbReference type="Pfam" id="PF00530">
    <property type="entry name" value="SRCR"/>
    <property type="match status" value="2"/>
</dbReference>
<dbReference type="OrthoDB" id="549235at2759"/>
<dbReference type="FunFam" id="3.10.250.10:FF:000011">
    <property type="entry name" value="Scavenger receptor class A member 5"/>
    <property type="match status" value="1"/>
</dbReference>
<dbReference type="Gene3D" id="3.10.250.10">
    <property type="entry name" value="SRCR-like domain"/>
    <property type="match status" value="2"/>
</dbReference>
<feature type="domain" description="SRCR" evidence="5">
    <location>
        <begin position="60"/>
        <end position="159"/>
    </location>
</feature>
<dbReference type="PROSITE" id="PS00420">
    <property type="entry name" value="SRCR_1"/>
    <property type="match status" value="2"/>
</dbReference>
<evidence type="ECO:0000256" key="3">
    <source>
        <dbReference type="ARBA" id="ARBA00023180"/>
    </source>
</evidence>
<accession>D8UJR4</accession>
<organism evidence="7">
    <name type="scientific">Volvox carteri f. nagariensis</name>
    <dbReference type="NCBI Taxonomy" id="3068"/>
    <lineage>
        <taxon>Eukaryota</taxon>
        <taxon>Viridiplantae</taxon>
        <taxon>Chlorophyta</taxon>
        <taxon>core chlorophytes</taxon>
        <taxon>Chlorophyceae</taxon>
        <taxon>CS clade</taxon>
        <taxon>Chlamydomonadales</taxon>
        <taxon>Volvocaceae</taxon>
        <taxon>Volvox</taxon>
    </lineage>
</organism>
<dbReference type="InParanoid" id="D8UJR4"/>
<keyword evidence="1" id="KW-0732">Signal</keyword>
<dbReference type="InterPro" id="IPR036772">
    <property type="entry name" value="SRCR-like_dom_sf"/>
</dbReference>
<evidence type="ECO:0000256" key="4">
    <source>
        <dbReference type="SAM" id="MobiDB-lite"/>
    </source>
</evidence>
<feature type="region of interest" description="Disordered" evidence="4">
    <location>
        <begin position="1"/>
        <end position="54"/>
    </location>
</feature>
<dbReference type="PROSITE" id="PS50287">
    <property type="entry name" value="SRCR_2"/>
    <property type="match status" value="2"/>
</dbReference>
<name>D8UJR4_VOLCA</name>
<dbReference type="AlphaFoldDB" id="D8UJR4"/>
<dbReference type="PANTHER" id="PTHR48071">
    <property type="entry name" value="SRCR DOMAIN-CONTAINING PROTEIN"/>
    <property type="match status" value="1"/>
</dbReference>
<reference evidence="6 7" key="1">
    <citation type="journal article" date="2010" name="Science">
        <title>Genomic analysis of organismal complexity in the multicellular green alga Volvox carteri.</title>
        <authorList>
            <person name="Prochnik S.E."/>
            <person name="Umen J."/>
            <person name="Nedelcu A.M."/>
            <person name="Hallmann A."/>
            <person name="Miller S.M."/>
            <person name="Nishii I."/>
            <person name="Ferris P."/>
            <person name="Kuo A."/>
            <person name="Mitros T."/>
            <person name="Fritz-Laylin L.K."/>
            <person name="Hellsten U."/>
            <person name="Chapman J."/>
            <person name="Simakov O."/>
            <person name="Rensing S.A."/>
            <person name="Terry A."/>
            <person name="Pangilinan J."/>
            <person name="Kapitonov V."/>
            <person name="Jurka J."/>
            <person name="Salamov A."/>
            <person name="Shapiro H."/>
            <person name="Schmutz J."/>
            <person name="Grimwood J."/>
            <person name="Lindquist E."/>
            <person name="Lucas S."/>
            <person name="Grigoriev I.V."/>
            <person name="Schmitt R."/>
            <person name="Kirk D."/>
            <person name="Rokhsar D.S."/>
        </authorList>
    </citation>
    <scope>NUCLEOTIDE SEQUENCE [LARGE SCALE GENOMIC DNA]</scope>
    <source>
        <strain evidence="7">f. Nagariensis / Eve</strain>
    </source>
</reference>
<dbReference type="EMBL" id="GL378430">
    <property type="protein sequence ID" value="EFJ40037.1"/>
    <property type="molecule type" value="Genomic_DNA"/>
</dbReference>